<keyword evidence="17" id="KW-0539">Nucleus</keyword>
<evidence type="ECO:0000259" key="25">
    <source>
        <dbReference type="PROSITE" id="PS50146"/>
    </source>
</evidence>
<comment type="catalytic activity">
    <reaction evidence="20">
        <text>1-octadecanoyl-2-(5Z,8Z,11Z,14Z-eicosatetraenoyl)-sn-glycerol + ATP = 1-octadecanoyl-2-(5Z,8Z,11Z,14Z-eicosatetraenoyl)-sn-glycero-3-phosphate + ADP + H(+)</text>
        <dbReference type="Rhea" id="RHEA:40323"/>
        <dbReference type="ChEBI" id="CHEBI:15378"/>
        <dbReference type="ChEBI" id="CHEBI:30616"/>
        <dbReference type="ChEBI" id="CHEBI:75728"/>
        <dbReference type="ChEBI" id="CHEBI:77091"/>
        <dbReference type="ChEBI" id="CHEBI:456216"/>
    </reaction>
    <physiologicalReaction direction="left-to-right" evidence="20">
        <dbReference type="Rhea" id="RHEA:40324"/>
    </physiologicalReaction>
</comment>
<dbReference type="InterPro" id="IPR001206">
    <property type="entry name" value="Diacylglycerol_kinase_cat_dom"/>
</dbReference>
<dbReference type="EMBL" id="SUNJ01001821">
    <property type="protein sequence ID" value="TPP66443.1"/>
    <property type="molecule type" value="Genomic_DNA"/>
</dbReference>
<dbReference type="OrthoDB" id="242257at2759"/>
<comment type="catalytic activity">
    <reaction evidence="19">
        <text>1,2-di-(9Z-octadecenoyl)-sn-glycerol + ATP = 1,2-di-(9Z-octadecenoyl)-sn-glycero-3-phosphate + ADP + H(+)</text>
        <dbReference type="Rhea" id="RHEA:40327"/>
        <dbReference type="ChEBI" id="CHEBI:15378"/>
        <dbReference type="ChEBI" id="CHEBI:30616"/>
        <dbReference type="ChEBI" id="CHEBI:52333"/>
        <dbReference type="ChEBI" id="CHEBI:74546"/>
        <dbReference type="ChEBI" id="CHEBI:456216"/>
    </reaction>
    <physiologicalReaction direction="left-to-right" evidence="19">
        <dbReference type="Rhea" id="RHEA:40328"/>
    </physiologicalReaction>
</comment>
<dbReference type="GO" id="GO:0006629">
    <property type="term" value="P:lipid metabolic process"/>
    <property type="evidence" value="ECO:0007669"/>
    <property type="project" value="UniProtKB-KW"/>
</dbReference>
<evidence type="ECO:0000256" key="14">
    <source>
        <dbReference type="ARBA" id="ARBA00023043"/>
    </source>
</evidence>
<feature type="compositionally biased region" description="Polar residues" evidence="24">
    <location>
        <begin position="847"/>
        <end position="869"/>
    </location>
</feature>
<dbReference type="SMART" id="SM00109">
    <property type="entry name" value="C1"/>
    <property type="match status" value="2"/>
</dbReference>
<dbReference type="InterPro" id="IPR037607">
    <property type="entry name" value="DGK"/>
</dbReference>
<evidence type="ECO:0000256" key="20">
    <source>
        <dbReference type="ARBA" id="ARBA00023400"/>
    </source>
</evidence>
<evidence type="ECO:0000256" key="7">
    <source>
        <dbReference type="ARBA" id="ARBA00022475"/>
    </source>
</evidence>
<keyword evidence="12 23" id="KW-0418">Kinase</keyword>
<feature type="region of interest" description="Disordered" evidence="24">
    <location>
        <begin position="835"/>
        <end position="910"/>
    </location>
</feature>
<keyword evidence="10" id="KW-0677">Repeat</keyword>
<evidence type="ECO:0000256" key="6">
    <source>
        <dbReference type="ARBA" id="ARBA00009280"/>
    </source>
</evidence>
<dbReference type="InterPro" id="IPR017438">
    <property type="entry name" value="ATP-NAD_kinase_N"/>
</dbReference>
<dbReference type="Pfam" id="PF00130">
    <property type="entry name" value="C1_1"/>
    <property type="match status" value="1"/>
</dbReference>
<evidence type="ECO:0000256" key="17">
    <source>
        <dbReference type="ARBA" id="ARBA00023242"/>
    </source>
</evidence>
<evidence type="ECO:0000313" key="26">
    <source>
        <dbReference type="EMBL" id="TPP66443.1"/>
    </source>
</evidence>
<evidence type="ECO:0000256" key="16">
    <source>
        <dbReference type="ARBA" id="ARBA00023136"/>
    </source>
</evidence>
<evidence type="ECO:0000256" key="5">
    <source>
        <dbReference type="ARBA" id="ARBA00005175"/>
    </source>
</evidence>
<keyword evidence="7" id="KW-1003">Cell membrane</keyword>
<dbReference type="Pfam" id="PF23578">
    <property type="entry name" value="DGKI"/>
    <property type="match status" value="1"/>
</dbReference>
<evidence type="ECO:0000256" key="22">
    <source>
        <dbReference type="ARBA" id="ARBA00060536"/>
    </source>
</evidence>
<dbReference type="CDD" id="cd20802">
    <property type="entry name" value="C1_DGK_typeIV_rpt1"/>
    <property type="match status" value="1"/>
</dbReference>
<dbReference type="Pfam" id="PF00781">
    <property type="entry name" value="DAGK_cat"/>
    <property type="match status" value="1"/>
</dbReference>
<dbReference type="EC" id="2.7.1.107" evidence="23"/>
<proteinExistence type="inferred from homology"/>
<dbReference type="SUPFAM" id="SSF111331">
    <property type="entry name" value="NAD kinase/diacylglycerol kinase-like"/>
    <property type="match status" value="1"/>
</dbReference>
<dbReference type="Gene3D" id="2.60.200.40">
    <property type="match status" value="1"/>
</dbReference>
<keyword evidence="18" id="KW-0966">Cell projection</keyword>
<dbReference type="SMART" id="SM00046">
    <property type="entry name" value="DAGKc"/>
    <property type="match status" value="1"/>
</dbReference>
<dbReference type="GO" id="GO:0005829">
    <property type="term" value="C:cytosol"/>
    <property type="evidence" value="ECO:0007669"/>
    <property type="project" value="UniProtKB-SubCell"/>
</dbReference>
<dbReference type="InterPro" id="IPR056383">
    <property type="entry name" value="DGKI-like_dom"/>
</dbReference>
<comment type="similarity">
    <text evidence="6 23">Belongs to the eukaryotic diacylglycerol kinase family.</text>
</comment>
<comment type="pathway">
    <text evidence="22">Glycerolipid metabolism.</text>
</comment>
<dbReference type="CDD" id="cd20855">
    <property type="entry name" value="C1_DGK_typeIV_rpt2"/>
    <property type="match status" value="1"/>
</dbReference>
<evidence type="ECO:0000256" key="21">
    <source>
        <dbReference type="ARBA" id="ARBA00023411"/>
    </source>
</evidence>
<comment type="pathway">
    <text evidence="5">Lipid metabolism; glycerolipid metabolism.</text>
</comment>
<feature type="compositionally biased region" description="Polar residues" evidence="24">
    <location>
        <begin position="9"/>
        <end position="30"/>
    </location>
</feature>
<feature type="region of interest" description="Disordered" evidence="24">
    <location>
        <begin position="1"/>
        <end position="30"/>
    </location>
</feature>
<evidence type="ECO:0000256" key="23">
    <source>
        <dbReference type="RuleBase" id="RU361128"/>
    </source>
</evidence>
<dbReference type="Gene3D" id="3.40.50.10330">
    <property type="entry name" value="Probable inorganic polyphosphate/atp-NAD kinase, domain 1"/>
    <property type="match status" value="1"/>
</dbReference>
<dbReference type="Pfam" id="PF00609">
    <property type="entry name" value="DAGK_acc"/>
    <property type="match status" value="1"/>
</dbReference>
<accession>A0A504YYE2</accession>
<evidence type="ECO:0000256" key="10">
    <source>
        <dbReference type="ARBA" id="ARBA00022737"/>
    </source>
</evidence>
<keyword evidence="16" id="KW-0472">Membrane</keyword>
<evidence type="ECO:0000256" key="11">
    <source>
        <dbReference type="ARBA" id="ARBA00022741"/>
    </source>
</evidence>
<dbReference type="GO" id="GO:0007200">
    <property type="term" value="P:phospholipase C-activating G protein-coupled receptor signaling pathway"/>
    <property type="evidence" value="ECO:0007669"/>
    <property type="project" value="InterPro"/>
</dbReference>
<dbReference type="PANTHER" id="PTHR11255">
    <property type="entry name" value="DIACYLGLYCEROL KINASE"/>
    <property type="match status" value="1"/>
</dbReference>
<dbReference type="GO" id="GO:0004143">
    <property type="term" value="F:ATP-dependent diacylglycerol kinase activity"/>
    <property type="evidence" value="ECO:0007669"/>
    <property type="project" value="UniProtKB-EC"/>
</dbReference>
<dbReference type="SMART" id="SM00045">
    <property type="entry name" value="DAGKa"/>
    <property type="match status" value="1"/>
</dbReference>
<evidence type="ECO:0000256" key="12">
    <source>
        <dbReference type="ARBA" id="ARBA00022777"/>
    </source>
</evidence>
<evidence type="ECO:0000256" key="1">
    <source>
        <dbReference type="ARBA" id="ARBA00004123"/>
    </source>
</evidence>
<evidence type="ECO:0000256" key="8">
    <source>
        <dbReference type="ARBA" id="ARBA00022490"/>
    </source>
</evidence>
<evidence type="ECO:0000256" key="4">
    <source>
        <dbReference type="ARBA" id="ARBA00004514"/>
    </source>
</evidence>
<sequence length="910" mass="100138">MGCDEPQDDGTTQQSGTEATPSRKSSLVSASNLPDWTLGSTVGEHLWNDCPNSTEVCHLSDECGRSGAKRKCSVCRIICHVRCIETLKISCRPTFREADIREYRDEEKKSSVPHHWVGRRRQESKCKKCAKSIQTMFAFTSKEMVAMQCTWCKASYHNRPSCFSDAVRAETCNLGAHASLIVPPNWIIKMPKKNDFKSSIRRASSVVYLFERTVPNSRLCTSSSRPENLSAVTTRLTRSSVTGNGVTTIAMTAPEAVTAAEEEEVARTTSPALIAEVAHGDRAKLSTIPINSELHRISPSLRTSTLALSAQLPFVIKSNPLDAGKLKPLLVFINPRSGGNQGSVLLRKFQWILNPRQIFDLSQGGPRMGLELFNRVPNLRILACGGDGTVGWVFSTIDELKMNPTPPVAVLPLGTGNDLARTLRWGAGYADEPISKLLRSIEQGSVVALDRWQVDCTPLTDIPSTNDLDEGESARHRTVSSNLPLRVFNNYFSLGADAATALEFHESREANPERFNSRLKNKIFYAGCGGRDLLLRSWRDLCDHITLECDGKDLTPLIRSIRPHVILFLNIPRYGSGTLPWGQAPPAAGFEQPRIDDGLIEVIGLSSTTLAMIQVGGHGDRICQCRTVTLTTDKVIPMQMDGEPCRLMPATIQIRCSHQALVVQKQGHQPTYTTRSFNLFCVHMHNLRSFSGPGRSFLVSGAHQTRLIIFVISLEDYQAIPDDAIALRQIAAFYGSVGVQFNADLAMVRNAIETFNRSGHVDQPEVAISETAGMDCDRALFCLSDSWAFIDSTTAATRFFRIDQKKESSHFITDICNMDELFLIDSGIPPRLIFDGSITDGDPVPNGKQSQGSSPDCQSNLVDSKQGDSSGVGAKHSITENSPSNPTISSELREKEAGLIQRSHESNFIR</sequence>
<feature type="compositionally biased region" description="Polar residues" evidence="24">
    <location>
        <begin position="879"/>
        <end position="890"/>
    </location>
</feature>
<feature type="compositionally biased region" description="Basic and acidic residues" evidence="24">
    <location>
        <begin position="891"/>
        <end position="910"/>
    </location>
</feature>
<gene>
    <name evidence="26" type="ORF">FGIG_02658</name>
</gene>
<evidence type="ECO:0000256" key="2">
    <source>
        <dbReference type="ARBA" id="ARBA00004236"/>
    </source>
</evidence>
<feature type="domain" description="DAGKc" evidence="25">
    <location>
        <begin position="324"/>
        <end position="458"/>
    </location>
</feature>
<keyword evidence="8" id="KW-0963">Cytoplasm</keyword>
<keyword evidence="27" id="KW-1185">Reference proteome</keyword>
<organism evidence="26 27">
    <name type="scientific">Fasciola gigantica</name>
    <name type="common">Giant liver fluke</name>
    <dbReference type="NCBI Taxonomy" id="46835"/>
    <lineage>
        <taxon>Eukaryota</taxon>
        <taxon>Metazoa</taxon>
        <taxon>Spiralia</taxon>
        <taxon>Lophotrochozoa</taxon>
        <taxon>Platyhelminthes</taxon>
        <taxon>Trematoda</taxon>
        <taxon>Digenea</taxon>
        <taxon>Plagiorchiida</taxon>
        <taxon>Echinostomata</taxon>
        <taxon>Echinostomatoidea</taxon>
        <taxon>Fasciolidae</taxon>
        <taxon>Fasciola</taxon>
    </lineage>
</organism>
<dbReference type="STRING" id="46835.A0A504YYE2"/>
<dbReference type="GO" id="GO:0005634">
    <property type="term" value="C:nucleus"/>
    <property type="evidence" value="ECO:0007669"/>
    <property type="project" value="UniProtKB-SubCell"/>
</dbReference>
<dbReference type="InterPro" id="IPR000756">
    <property type="entry name" value="Diacylglycerol_kin_accessory"/>
</dbReference>
<protein>
    <recommendedName>
        <fullName evidence="23">Diacylglycerol kinase</fullName>
        <shortName evidence="23">DAG kinase</shortName>
        <ecNumber evidence="23">2.7.1.107</ecNumber>
    </recommendedName>
</protein>
<evidence type="ECO:0000256" key="9">
    <source>
        <dbReference type="ARBA" id="ARBA00022679"/>
    </source>
</evidence>
<comment type="caution">
    <text evidence="26">The sequence shown here is derived from an EMBL/GenBank/DDBJ whole genome shotgun (WGS) entry which is preliminary data.</text>
</comment>
<dbReference type="FunFam" id="2.60.200.40:FF:000002">
    <property type="entry name" value="Diacylglycerol kinase"/>
    <property type="match status" value="1"/>
</dbReference>
<dbReference type="InterPro" id="IPR016064">
    <property type="entry name" value="NAD/diacylglycerol_kinase_sf"/>
</dbReference>
<name>A0A504YYE2_FASGI</name>
<comment type="catalytic activity">
    <reaction evidence="21">
        <text>a 1,2-diacyl-sn-glycerol + ATP = a 1,2-diacyl-sn-glycero-3-phosphate + ADP + H(+)</text>
        <dbReference type="Rhea" id="RHEA:10272"/>
        <dbReference type="ChEBI" id="CHEBI:15378"/>
        <dbReference type="ChEBI" id="CHEBI:17815"/>
        <dbReference type="ChEBI" id="CHEBI:30616"/>
        <dbReference type="ChEBI" id="CHEBI:58608"/>
        <dbReference type="ChEBI" id="CHEBI:456216"/>
        <dbReference type="EC" id="2.7.1.107"/>
    </reaction>
    <physiologicalReaction direction="left-to-right" evidence="21">
        <dbReference type="Rhea" id="RHEA:10273"/>
    </physiologicalReaction>
</comment>
<keyword evidence="14" id="KW-0040">ANK repeat</keyword>
<dbReference type="FunFam" id="3.40.50.10330:FF:000002">
    <property type="entry name" value="Diacylglycerol kinase"/>
    <property type="match status" value="1"/>
</dbReference>
<dbReference type="AlphaFoldDB" id="A0A504YYE2"/>
<dbReference type="GO" id="GO:0005886">
    <property type="term" value="C:plasma membrane"/>
    <property type="evidence" value="ECO:0007669"/>
    <property type="project" value="UniProtKB-SubCell"/>
</dbReference>
<dbReference type="PANTHER" id="PTHR11255:SF80">
    <property type="entry name" value="EYE-SPECIFIC DIACYLGLYCEROL KINASE"/>
    <property type="match status" value="1"/>
</dbReference>
<evidence type="ECO:0000256" key="19">
    <source>
        <dbReference type="ARBA" id="ARBA00023371"/>
    </source>
</evidence>
<evidence type="ECO:0000256" key="24">
    <source>
        <dbReference type="SAM" id="MobiDB-lite"/>
    </source>
</evidence>
<keyword evidence="11 23" id="KW-0547">Nucleotide-binding</keyword>
<dbReference type="Proteomes" id="UP000316759">
    <property type="component" value="Unassembled WGS sequence"/>
</dbReference>
<dbReference type="GO" id="GO:0042995">
    <property type="term" value="C:cell projection"/>
    <property type="evidence" value="ECO:0007669"/>
    <property type="project" value="UniProtKB-SubCell"/>
</dbReference>
<evidence type="ECO:0000256" key="13">
    <source>
        <dbReference type="ARBA" id="ARBA00022840"/>
    </source>
</evidence>
<evidence type="ECO:0000256" key="18">
    <source>
        <dbReference type="ARBA" id="ARBA00023273"/>
    </source>
</evidence>
<reference evidence="26 27" key="1">
    <citation type="submission" date="2019-04" db="EMBL/GenBank/DDBJ databases">
        <title>Annotation for the trematode Fasciola gigantica.</title>
        <authorList>
            <person name="Choi Y.-J."/>
        </authorList>
    </citation>
    <scope>NUCLEOTIDE SEQUENCE [LARGE SCALE GENOMIC DNA]</scope>
    <source>
        <strain evidence="26">Uganda_cow_1</strain>
    </source>
</reference>
<evidence type="ECO:0000256" key="15">
    <source>
        <dbReference type="ARBA" id="ARBA00023098"/>
    </source>
</evidence>
<dbReference type="GO" id="GO:0005524">
    <property type="term" value="F:ATP binding"/>
    <property type="evidence" value="ECO:0007669"/>
    <property type="project" value="UniProtKB-KW"/>
</dbReference>
<keyword evidence="9 23" id="KW-0808">Transferase</keyword>
<dbReference type="PROSITE" id="PS50146">
    <property type="entry name" value="DAGK"/>
    <property type="match status" value="1"/>
</dbReference>
<evidence type="ECO:0000313" key="27">
    <source>
        <dbReference type="Proteomes" id="UP000316759"/>
    </source>
</evidence>
<keyword evidence="15" id="KW-0443">Lipid metabolism</keyword>
<keyword evidence="13 23" id="KW-0067">ATP-binding</keyword>
<evidence type="ECO:0000256" key="3">
    <source>
        <dbReference type="ARBA" id="ARBA00004316"/>
    </source>
</evidence>
<dbReference type="InterPro" id="IPR002219">
    <property type="entry name" value="PKC_DAG/PE"/>
</dbReference>
<comment type="subcellular location">
    <subcellularLocation>
        <location evidence="2">Cell membrane</location>
    </subcellularLocation>
    <subcellularLocation>
        <location evidence="3">Cell projection</location>
    </subcellularLocation>
    <subcellularLocation>
        <location evidence="4">Cytoplasm</location>
        <location evidence="4">Cytosol</location>
    </subcellularLocation>
    <subcellularLocation>
        <location evidence="1">Nucleus</location>
    </subcellularLocation>
</comment>